<dbReference type="RefSeq" id="WP_163477580.1">
    <property type="nucleotide sequence ID" value="NZ_JAAGWE010000027.1"/>
</dbReference>
<dbReference type="InterPro" id="IPR023696">
    <property type="entry name" value="Ureohydrolase_dom_sf"/>
</dbReference>
<organism evidence="5 6">
    <name type="scientific">Geodermatophilus normandii</name>
    <dbReference type="NCBI Taxonomy" id="1137989"/>
    <lineage>
        <taxon>Bacteria</taxon>
        <taxon>Bacillati</taxon>
        <taxon>Actinomycetota</taxon>
        <taxon>Actinomycetes</taxon>
        <taxon>Geodermatophilales</taxon>
        <taxon>Geodermatophilaceae</taxon>
        <taxon>Geodermatophilus</taxon>
    </lineage>
</organism>
<dbReference type="PANTHER" id="PTHR43782:SF3">
    <property type="entry name" value="ARGINASE"/>
    <property type="match status" value="1"/>
</dbReference>
<reference evidence="5 6" key="1">
    <citation type="submission" date="2019-12" db="EMBL/GenBank/DDBJ databases">
        <title>WGS of CPCC 203550 I12A-02606.</title>
        <authorList>
            <person name="Jiang Z."/>
        </authorList>
    </citation>
    <scope>NUCLEOTIDE SEQUENCE [LARGE SCALE GENOMIC DNA]</scope>
    <source>
        <strain evidence="5 6">I12A-02606</strain>
    </source>
</reference>
<dbReference type="Pfam" id="PF00491">
    <property type="entry name" value="Arginase"/>
    <property type="match status" value="1"/>
</dbReference>
<evidence type="ECO:0000313" key="5">
    <source>
        <dbReference type="EMBL" id="NEM07491.1"/>
    </source>
</evidence>
<sequence>MPEVELIGVPFDGYGRPGNQALAAGALRRAGLAAALGSPARDTLLELPEPVAERGPAGGLLNEPALVSATDQLAERVAAAVAAGRFPVVHGGDCAPLLGSVAGLRTAAGTAGLVFVDGHEDAVPLDVSEDGEAANTEIGLLLGLTGRLLTGPLARRRGVLDPAALAVLGPRDRDWRARFAVGSLRDAGVWLRDVDEVAAAPRVAGRDAAAHVAATAPRWWLHVDLDVLDPVVFPAQGLPGVPDDPGGLRWAELTDLLLGALEVPGCAGGSVAIYDPEQDPDGTCARDVVRLAGHLAAAVG</sequence>
<dbReference type="SUPFAM" id="SSF52768">
    <property type="entry name" value="Arginase/deacetylase"/>
    <property type="match status" value="1"/>
</dbReference>
<dbReference type="Proteomes" id="UP000471126">
    <property type="component" value="Unassembled WGS sequence"/>
</dbReference>
<accession>A0A6P0GKF5</accession>
<dbReference type="Gene3D" id="3.40.800.10">
    <property type="entry name" value="Ureohydrolase domain"/>
    <property type="match status" value="1"/>
</dbReference>
<protein>
    <submittedName>
        <fullName evidence="5">Arginase family protein</fullName>
    </submittedName>
</protein>
<evidence type="ECO:0000256" key="2">
    <source>
        <dbReference type="ARBA" id="ARBA00022801"/>
    </source>
</evidence>
<dbReference type="PANTHER" id="PTHR43782">
    <property type="entry name" value="ARGINASE"/>
    <property type="match status" value="1"/>
</dbReference>
<dbReference type="InterPro" id="IPR006035">
    <property type="entry name" value="Ureohydrolase"/>
</dbReference>
<comment type="caution">
    <text evidence="5">The sequence shown here is derived from an EMBL/GenBank/DDBJ whole genome shotgun (WGS) entry which is preliminary data.</text>
</comment>
<dbReference type="GO" id="GO:0030145">
    <property type="term" value="F:manganese ion binding"/>
    <property type="evidence" value="ECO:0007669"/>
    <property type="project" value="TreeGrafter"/>
</dbReference>
<dbReference type="PROSITE" id="PS51409">
    <property type="entry name" value="ARGINASE_2"/>
    <property type="match status" value="1"/>
</dbReference>
<gene>
    <name evidence="5" type="ORF">GCU54_15945</name>
</gene>
<evidence type="ECO:0000256" key="1">
    <source>
        <dbReference type="ARBA" id="ARBA00022723"/>
    </source>
</evidence>
<keyword evidence="3" id="KW-0464">Manganese</keyword>
<dbReference type="GO" id="GO:0005737">
    <property type="term" value="C:cytoplasm"/>
    <property type="evidence" value="ECO:0007669"/>
    <property type="project" value="TreeGrafter"/>
</dbReference>
<evidence type="ECO:0000313" key="6">
    <source>
        <dbReference type="Proteomes" id="UP000471126"/>
    </source>
</evidence>
<keyword evidence="1" id="KW-0479">Metal-binding</keyword>
<comment type="similarity">
    <text evidence="4">Belongs to the arginase family.</text>
</comment>
<dbReference type="AlphaFoldDB" id="A0A6P0GKF5"/>
<evidence type="ECO:0000256" key="3">
    <source>
        <dbReference type="ARBA" id="ARBA00023211"/>
    </source>
</evidence>
<name>A0A6P0GKF5_9ACTN</name>
<proteinExistence type="inferred from homology"/>
<keyword evidence="2" id="KW-0378">Hydrolase</keyword>
<evidence type="ECO:0000256" key="4">
    <source>
        <dbReference type="PROSITE-ProRule" id="PRU00742"/>
    </source>
</evidence>
<dbReference type="GO" id="GO:0004053">
    <property type="term" value="F:arginase activity"/>
    <property type="evidence" value="ECO:0007669"/>
    <property type="project" value="TreeGrafter"/>
</dbReference>
<dbReference type="EMBL" id="JAAGWE010000027">
    <property type="protein sequence ID" value="NEM07491.1"/>
    <property type="molecule type" value="Genomic_DNA"/>
</dbReference>